<evidence type="ECO:0000259" key="16">
    <source>
        <dbReference type="Pfam" id="PF20501"/>
    </source>
</evidence>
<dbReference type="PANTHER" id="PTHR43373:SF1">
    <property type="entry name" value="NA(+)_H(+) ANTIPORTER SUBUNIT A"/>
    <property type="match status" value="1"/>
</dbReference>
<dbReference type="RefSeq" id="WP_148733408.1">
    <property type="nucleotide sequence ID" value="NZ_VSSB01000001.1"/>
</dbReference>
<dbReference type="InterPro" id="IPR050616">
    <property type="entry name" value="CPA3_Na-H_Antiporter_A"/>
</dbReference>
<evidence type="ECO:0000256" key="7">
    <source>
        <dbReference type="ARBA" id="ARBA00023065"/>
    </source>
</evidence>
<feature type="transmembrane region" description="Helical" evidence="11">
    <location>
        <begin position="490"/>
        <end position="514"/>
    </location>
</feature>
<name>A0A5S4V4M0_9MICO</name>
<evidence type="ECO:0000256" key="6">
    <source>
        <dbReference type="ARBA" id="ARBA00022989"/>
    </source>
</evidence>
<evidence type="ECO:0000256" key="2">
    <source>
        <dbReference type="ARBA" id="ARBA00022448"/>
    </source>
</evidence>
<dbReference type="InterPro" id="IPR025383">
    <property type="entry name" value="MrpA_C/MbhD"/>
</dbReference>
<evidence type="ECO:0000259" key="15">
    <source>
        <dbReference type="Pfam" id="PF13244"/>
    </source>
</evidence>
<feature type="transmembrane region" description="Helical" evidence="11">
    <location>
        <begin position="642"/>
        <end position="661"/>
    </location>
</feature>
<feature type="transmembrane region" description="Helical" evidence="11">
    <location>
        <begin position="363"/>
        <end position="384"/>
    </location>
</feature>
<evidence type="ECO:0000259" key="13">
    <source>
        <dbReference type="Pfam" id="PF00662"/>
    </source>
</evidence>
<dbReference type="InterPro" id="IPR001516">
    <property type="entry name" value="Proton_antipo_N"/>
</dbReference>
<evidence type="ECO:0000259" key="14">
    <source>
        <dbReference type="Pfam" id="PF04039"/>
    </source>
</evidence>
<dbReference type="InterPro" id="IPR007182">
    <property type="entry name" value="MnhB"/>
</dbReference>
<feature type="transmembrane region" description="Helical" evidence="11">
    <location>
        <begin position="737"/>
        <end position="756"/>
    </location>
</feature>
<reference evidence="17 18" key="1">
    <citation type="submission" date="2019-08" db="EMBL/GenBank/DDBJ databases">
        <authorList>
            <person name="Hu J."/>
        </authorList>
    </citation>
    <scope>NUCLEOTIDE SEQUENCE [LARGE SCALE GENOMIC DNA]</scope>
    <source>
        <strain evidence="17 18">NEAU-184</strain>
    </source>
</reference>
<evidence type="ECO:0000313" key="18">
    <source>
        <dbReference type="Proteomes" id="UP000325243"/>
    </source>
</evidence>
<evidence type="ECO:0000256" key="9">
    <source>
        <dbReference type="RuleBase" id="RU000320"/>
    </source>
</evidence>
<comment type="subcellular location">
    <subcellularLocation>
        <location evidence="1">Cell membrane</location>
        <topology evidence="1">Multi-pass membrane protein</topology>
    </subcellularLocation>
    <subcellularLocation>
        <location evidence="9">Membrane</location>
        <topology evidence="9">Multi-pass membrane protein</topology>
    </subcellularLocation>
</comment>
<keyword evidence="7" id="KW-0406">Ion transport</keyword>
<evidence type="ECO:0000256" key="1">
    <source>
        <dbReference type="ARBA" id="ARBA00004651"/>
    </source>
</evidence>
<feature type="transmembrane region" description="Helical" evidence="11">
    <location>
        <begin position="293"/>
        <end position="312"/>
    </location>
</feature>
<feature type="region of interest" description="Disordered" evidence="10">
    <location>
        <begin position="967"/>
        <end position="1036"/>
    </location>
</feature>
<feature type="transmembrane region" description="Helical" evidence="11">
    <location>
        <begin position="448"/>
        <end position="470"/>
    </location>
</feature>
<keyword evidence="5 9" id="KW-0812">Transmembrane</keyword>
<dbReference type="AlphaFoldDB" id="A0A5S4V4M0"/>
<feature type="compositionally biased region" description="Acidic residues" evidence="10">
    <location>
        <begin position="972"/>
        <end position="981"/>
    </location>
</feature>
<feature type="transmembrane region" description="Helical" evidence="11">
    <location>
        <begin position="128"/>
        <end position="146"/>
    </location>
</feature>
<accession>A0A5S4V4M0</accession>
<feature type="transmembrane region" description="Helical" evidence="11">
    <location>
        <begin position="682"/>
        <end position="703"/>
    </location>
</feature>
<dbReference type="NCBIfam" id="NF009284">
    <property type="entry name" value="PRK12644.1"/>
    <property type="match status" value="1"/>
</dbReference>
<feature type="transmembrane region" description="Helical" evidence="11">
    <location>
        <begin position="70"/>
        <end position="92"/>
    </location>
</feature>
<feature type="transmembrane region" description="Helical" evidence="11">
    <location>
        <begin position="204"/>
        <end position="226"/>
    </location>
</feature>
<organism evidence="17 18">
    <name type="scientific">Agromyces mariniharenae</name>
    <dbReference type="NCBI Taxonomy" id="2604423"/>
    <lineage>
        <taxon>Bacteria</taxon>
        <taxon>Bacillati</taxon>
        <taxon>Actinomycetota</taxon>
        <taxon>Actinomycetes</taxon>
        <taxon>Micrococcales</taxon>
        <taxon>Microbacteriaceae</taxon>
        <taxon>Agromyces</taxon>
    </lineage>
</organism>
<evidence type="ECO:0000256" key="5">
    <source>
        <dbReference type="ARBA" id="ARBA00022692"/>
    </source>
</evidence>
<evidence type="ECO:0000256" key="10">
    <source>
        <dbReference type="SAM" id="MobiDB-lite"/>
    </source>
</evidence>
<dbReference type="InterPro" id="IPR046806">
    <property type="entry name" value="MrpA_C/MbhE"/>
</dbReference>
<feature type="transmembrane region" description="Helical" evidence="11">
    <location>
        <begin position="29"/>
        <end position="50"/>
    </location>
</feature>
<evidence type="ECO:0000256" key="3">
    <source>
        <dbReference type="ARBA" id="ARBA00022449"/>
    </source>
</evidence>
<feature type="transmembrane region" description="Helical" evidence="11">
    <location>
        <begin position="158"/>
        <end position="184"/>
    </location>
</feature>
<feature type="transmembrane region" description="Helical" evidence="11">
    <location>
        <begin position="860"/>
        <end position="880"/>
    </location>
</feature>
<feature type="transmembrane region" description="Helical" evidence="11">
    <location>
        <begin position="562"/>
        <end position="581"/>
    </location>
</feature>
<feature type="transmembrane region" description="Helical" evidence="11">
    <location>
        <begin position="593"/>
        <end position="611"/>
    </location>
</feature>
<gene>
    <name evidence="17" type="ORF">FYC51_10055</name>
</gene>
<feature type="domain" description="Na+/H+ antiporter MnhB subunit-related protein" evidence="14">
    <location>
        <begin position="834"/>
        <end position="956"/>
    </location>
</feature>
<feature type="domain" description="MrpA C-terminal/MbhE" evidence="16">
    <location>
        <begin position="683"/>
        <end position="754"/>
    </location>
</feature>
<comment type="caution">
    <text evidence="17">The sequence shown here is derived from an EMBL/GenBank/DDBJ whole genome shotgun (WGS) entry which is preliminary data.</text>
</comment>
<dbReference type="PANTHER" id="PTHR43373">
    <property type="entry name" value="NA(+)/H(+) ANTIPORTER SUBUNIT"/>
    <property type="match status" value="1"/>
</dbReference>
<dbReference type="GO" id="GO:0006811">
    <property type="term" value="P:monoatomic ion transport"/>
    <property type="evidence" value="ECO:0007669"/>
    <property type="project" value="UniProtKB-KW"/>
</dbReference>
<feature type="transmembrane region" description="Helical" evidence="11">
    <location>
        <begin position="404"/>
        <end position="428"/>
    </location>
</feature>
<feature type="domain" description="NADH-Ubiquinone oxidoreductase (complex I) chain 5 N-terminal" evidence="13">
    <location>
        <begin position="63"/>
        <end position="108"/>
    </location>
</feature>
<proteinExistence type="predicted"/>
<feature type="transmembrane region" description="Helical" evidence="11">
    <location>
        <begin position="932"/>
        <end position="959"/>
    </location>
</feature>
<dbReference type="Pfam" id="PF13244">
    <property type="entry name" value="MbhD"/>
    <property type="match status" value="1"/>
</dbReference>
<dbReference type="Pfam" id="PF00662">
    <property type="entry name" value="Proton_antipo_N"/>
    <property type="match status" value="1"/>
</dbReference>
<keyword evidence="6 11" id="KW-1133">Transmembrane helix</keyword>
<dbReference type="Pfam" id="PF00361">
    <property type="entry name" value="Proton_antipo_M"/>
    <property type="match status" value="1"/>
</dbReference>
<feature type="domain" description="NADH:quinone oxidoreductase/Mrp antiporter transmembrane" evidence="12">
    <location>
        <begin position="125"/>
        <end position="412"/>
    </location>
</feature>
<evidence type="ECO:0000256" key="4">
    <source>
        <dbReference type="ARBA" id="ARBA00022475"/>
    </source>
</evidence>
<dbReference type="InterPro" id="IPR001750">
    <property type="entry name" value="ND/Mrp_TM"/>
</dbReference>
<evidence type="ECO:0000313" key="17">
    <source>
        <dbReference type="EMBL" id="TYL53944.1"/>
    </source>
</evidence>
<feature type="transmembrane region" description="Helical" evidence="11">
    <location>
        <begin position="238"/>
        <end position="254"/>
    </location>
</feature>
<feature type="transmembrane region" description="Helical" evidence="11">
    <location>
        <begin position="104"/>
        <end position="122"/>
    </location>
</feature>
<feature type="transmembrane region" description="Helical" evidence="11">
    <location>
        <begin position="318"/>
        <end position="342"/>
    </location>
</feature>
<evidence type="ECO:0000256" key="11">
    <source>
        <dbReference type="SAM" id="Phobius"/>
    </source>
</evidence>
<keyword evidence="8 11" id="KW-0472">Membrane</keyword>
<feature type="compositionally biased region" description="Basic and acidic residues" evidence="10">
    <location>
        <begin position="1002"/>
        <end position="1011"/>
    </location>
</feature>
<evidence type="ECO:0000259" key="12">
    <source>
        <dbReference type="Pfam" id="PF00361"/>
    </source>
</evidence>
<keyword evidence="4" id="KW-1003">Cell membrane</keyword>
<feature type="transmembrane region" description="Helical" evidence="11">
    <location>
        <begin position="832"/>
        <end position="854"/>
    </location>
</feature>
<sequence>MITSLVAFGVVALLTPLATRLLGRRIFPIIALVPAAVFVVLLAWLPGVVAGRPVVEVVPWIPQLGIALSFRLDALALLLALIVTGVGALVLLYCTHYFRDDEPALGRFAALLLAFAGVMLGLVTADDVFLLFVFWEATSVLSYLLIGHYTGRKESRGAALQALTVTTFGGLAMLVGLVLLVVAGGTTSLSELIANPVTGAAGEWGIALVLVGAISKSALVPFHFWLPAAMAAPTPVSAYLHAAAMVKAGVYLVARMAPGYADLDVWHPIVIGLGVLTMLVGGWRALRQYDLKLLLAYGTVSQLGFLVLVTGYGTRDAALAGVALLLAHALFKAALFLVVGIVDHAAGTRDWRRLSGLGRRMPVIATIAIVAAASMAGLPPLLGFVAKEAVFTAFLEAAAAGESWAWVALVGAFLGSVLTVAYSVRFVWGAFWTRPDLEPTPLHEESPLIGLAPGILSAASLVAAFAISAIEPLLAAYADGLPGPHDYHLALWHGLEPALWISLAVFALGALLVWGRVRVARLQAAVTPMVDSARGYLGIVSVVDRVAAAVTTAIQHRGLPGYLAIIVTVFIGGLGAASVMNTTWPDGIRLWDYPAQPFLAFVMAIAGLAAATVRQRMTAVLLVSVTGYGLVLLFGMSGAPDLALTQALVETIVLVVFVLVLRRLPRQIAQRNPPVHKVARGIIGALAGIVMGIIGLVALGARIEPTIAEGLPALAIEAHGKNIVNVMLVDIRAWDTLGEISVLVAVATGVASLIFVSGRTGGAPRLDLAELDVPVDRRQRLRPVPEPASSIRAPRTSLADTEGETDAAAEAASTRQTWLLAGRTLSPRNRSILIEVLVRLLFHPAIIVSVYLLFVGHNAPGGGFAGGLLAGLALVARYLAGGRYELGEAAPVDAGRLLGTGLLLAAGTAAGSLVFGTAPLESAWFEADLPLIGTISIGTSTLFDIGVYLVVVGLVLDILRSLGGEVDRQEELAGDESEEGGDLDRGGAAAGADLEQGEGPELAERPEHVDAELETPLTTAGRTGGDARADAGEARR</sequence>
<dbReference type="Pfam" id="PF04039">
    <property type="entry name" value="MnhB"/>
    <property type="match status" value="1"/>
</dbReference>
<feature type="transmembrane region" description="Helical" evidence="11">
    <location>
        <begin position="901"/>
        <end position="920"/>
    </location>
</feature>
<keyword evidence="18" id="KW-1185">Reference proteome</keyword>
<evidence type="ECO:0000256" key="8">
    <source>
        <dbReference type="ARBA" id="ARBA00023136"/>
    </source>
</evidence>
<feature type="transmembrane region" description="Helical" evidence="11">
    <location>
        <begin position="618"/>
        <end position="636"/>
    </location>
</feature>
<feature type="domain" description="MrpA C-terminal/MbhD" evidence="15">
    <location>
        <begin position="602"/>
        <end position="666"/>
    </location>
</feature>
<dbReference type="GO" id="GO:0015297">
    <property type="term" value="F:antiporter activity"/>
    <property type="evidence" value="ECO:0007669"/>
    <property type="project" value="UniProtKB-KW"/>
</dbReference>
<dbReference type="EMBL" id="VSSB01000001">
    <property type="protein sequence ID" value="TYL53944.1"/>
    <property type="molecule type" value="Genomic_DNA"/>
</dbReference>
<keyword evidence="2" id="KW-0813">Transport</keyword>
<protein>
    <submittedName>
        <fullName evidence="17">Na+/H+ antiporter subunit A</fullName>
    </submittedName>
</protein>
<dbReference type="Pfam" id="PF20501">
    <property type="entry name" value="MbhE"/>
    <property type="match status" value="1"/>
</dbReference>
<dbReference type="GO" id="GO:0005886">
    <property type="term" value="C:plasma membrane"/>
    <property type="evidence" value="ECO:0007669"/>
    <property type="project" value="UniProtKB-SubCell"/>
</dbReference>
<dbReference type="PRINTS" id="PR01434">
    <property type="entry name" value="NADHDHGNASE5"/>
</dbReference>
<dbReference type="Proteomes" id="UP000325243">
    <property type="component" value="Unassembled WGS sequence"/>
</dbReference>
<feature type="transmembrane region" description="Helical" evidence="11">
    <location>
        <begin position="266"/>
        <end position="286"/>
    </location>
</feature>
<feature type="compositionally biased region" description="Basic and acidic residues" evidence="10">
    <location>
        <begin position="1025"/>
        <end position="1036"/>
    </location>
</feature>
<keyword evidence="3" id="KW-0050">Antiport</keyword>
<feature type="transmembrane region" description="Helical" evidence="11">
    <location>
        <begin position="6"/>
        <end position="22"/>
    </location>
</feature>